<keyword evidence="3" id="KW-0998">Cell outer membrane</keyword>
<dbReference type="InterPro" id="IPR036942">
    <property type="entry name" value="Beta-barrel_TonB_sf"/>
</dbReference>
<dbReference type="AlphaFoldDB" id="A0A9X2RFS1"/>
<evidence type="ECO:0000256" key="1">
    <source>
        <dbReference type="ARBA" id="ARBA00004442"/>
    </source>
</evidence>
<dbReference type="SUPFAM" id="SSF56935">
    <property type="entry name" value="Porins"/>
    <property type="match status" value="1"/>
</dbReference>
<accession>A0A9X2RFS1</accession>
<evidence type="ECO:0000256" key="4">
    <source>
        <dbReference type="SAM" id="MobiDB-lite"/>
    </source>
</evidence>
<dbReference type="Pfam" id="PF14121">
    <property type="entry name" value="Porin_10"/>
    <property type="match status" value="1"/>
</dbReference>
<dbReference type="Proteomes" id="UP001155034">
    <property type="component" value="Unassembled WGS sequence"/>
</dbReference>
<dbReference type="RefSeq" id="WP_259083509.1">
    <property type="nucleotide sequence ID" value="NZ_JANTYZ010000004.1"/>
</dbReference>
<organism evidence="5 6">
    <name type="scientific">Salinibacter ruber</name>
    <dbReference type="NCBI Taxonomy" id="146919"/>
    <lineage>
        <taxon>Bacteria</taxon>
        <taxon>Pseudomonadati</taxon>
        <taxon>Rhodothermota</taxon>
        <taxon>Rhodothermia</taxon>
        <taxon>Rhodothermales</taxon>
        <taxon>Salinibacteraceae</taxon>
        <taxon>Salinibacter</taxon>
    </lineage>
</organism>
<feature type="compositionally biased region" description="Low complexity" evidence="4">
    <location>
        <begin position="37"/>
        <end position="46"/>
    </location>
</feature>
<comment type="subcellular location">
    <subcellularLocation>
        <location evidence="1">Cell outer membrane</location>
    </subcellularLocation>
</comment>
<keyword evidence="2" id="KW-0472">Membrane</keyword>
<dbReference type="Gene3D" id="2.40.170.20">
    <property type="entry name" value="TonB-dependent receptor, beta-barrel domain"/>
    <property type="match status" value="1"/>
</dbReference>
<evidence type="ECO:0000256" key="3">
    <source>
        <dbReference type="ARBA" id="ARBA00023237"/>
    </source>
</evidence>
<protein>
    <submittedName>
        <fullName evidence="5">Uncharacterized protein</fullName>
    </submittedName>
</protein>
<evidence type="ECO:0000313" key="6">
    <source>
        <dbReference type="Proteomes" id="UP001155034"/>
    </source>
</evidence>
<sequence>MPSALRLVLRLPFGPVLVVGVALGAALMPVRGARAQTDTTDAAPPDTLRRPPADTAGARRPSDTTGARPESLRPLPDPPPLYGRARSDSLPGRRPHVSVEMMLAEQPGSFLYDLGEYGWPHGWSPRGLSPHRVHLWSDGFPLDDPLTGRARFELLPPSFVGPPRTGLDPGGGAVGVHTAWRNYAPKRPITELRYRFDRDGLHAIEVGHSQKRRLDLFGRPGVLHLTFGYGGRKADGIYNGSALRTERRIWGRLRYLTNDWTVELSDRATRYRIGAHGGATPRSGLSIYALPLAAANVRRPDDRRKTTRNDLTARLQGPLVPGLSRPTTVAARWTSHTFDFRSTGGEADTTWAVPVTGGHVRARQSLRAGPHHLTAHLRGSLWRVGDTNLPALDGRRGAAHVLLQDSLRLGRSDLMLNVGGHLTSQQRYPSVTARIRHPAGPVRLSASVRATGQRSAWIEDDGFASHVQPLSAERGGIADRLLEGTVGARTQVGPFNLGVTGFAHRIRNAVDLYAVASGDSVATTITNQAAARQTSSPVHRVGATASLGWREDARRGLYATGHGTLLQTLNADASPLHARLAQTLPMAFGRARLGARFVLFNDLVTDLYVQGRGWGVMNSRWFHPPTGRLVVPPRTSALPATSGGRIGPSGTVDVRAEVQFRSATLFFTFQNVQAGTQLQPGTFVTPVYPLPPQQFRFGVFWPIFN</sequence>
<reference evidence="5" key="1">
    <citation type="submission" date="2022-08" db="EMBL/GenBank/DDBJ databases">
        <title>Genomic Encyclopedia of Type Strains, Phase V (KMG-V): Genome sequencing to study the core and pangenomes of soil and plant-associated prokaryotes.</title>
        <authorList>
            <person name="Whitman W."/>
        </authorList>
    </citation>
    <scope>NUCLEOTIDE SEQUENCE</scope>
    <source>
        <strain evidence="5">SP2016B</strain>
    </source>
</reference>
<dbReference type="EMBL" id="JANTYZ010000004">
    <property type="protein sequence ID" value="MCS3865148.1"/>
    <property type="molecule type" value="Genomic_DNA"/>
</dbReference>
<dbReference type="InterPro" id="IPR025631">
    <property type="entry name" value="Porin_10"/>
</dbReference>
<comment type="caution">
    <text evidence="5">The sequence shown here is derived from an EMBL/GenBank/DDBJ whole genome shotgun (WGS) entry which is preliminary data.</text>
</comment>
<gene>
    <name evidence="5" type="ORF">GGP82_001702</name>
</gene>
<evidence type="ECO:0000256" key="2">
    <source>
        <dbReference type="ARBA" id="ARBA00023136"/>
    </source>
</evidence>
<proteinExistence type="predicted"/>
<feature type="region of interest" description="Disordered" evidence="4">
    <location>
        <begin position="35"/>
        <end position="93"/>
    </location>
</feature>
<name>A0A9X2RFS1_9BACT</name>
<evidence type="ECO:0000313" key="5">
    <source>
        <dbReference type="EMBL" id="MCS3865148.1"/>
    </source>
</evidence>
<dbReference type="GO" id="GO:0009279">
    <property type="term" value="C:cell outer membrane"/>
    <property type="evidence" value="ECO:0007669"/>
    <property type="project" value="UniProtKB-SubCell"/>
</dbReference>